<dbReference type="Gramene" id="Os12t0539700-04">
    <property type="protein sequence ID" value="Os12t0539700-04"/>
    <property type="gene ID" value="Os12g0539700"/>
</dbReference>
<reference evidence="1 2" key="3">
    <citation type="journal article" date="2013" name="Rice">
        <title>Improvement of the Oryza sativa Nipponbare reference genome using next generation sequence and optical map data.</title>
        <authorList>
            <person name="Kawahara Y."/>
            <person name="de la Bastide M."/>
            <person name="Hamilton J.P."/>
            <person name="Kanamori H."/>
            <person name="McCombie W.R."/>
            <person name="Ouyang S."/>
            <person name="Schwartz D.C."/>
            <person name="Tanaka T."/>
            <person name="Wu J."/>
            <person name="Zhou S."/>
            <person name="Childs K.L."/>
            <person name="Davidson R.M."/>
            <person name="Lin H."/>
            <person name="Quesada-Ocampo L."/>
            <person name="Vaillancourt B."/>
            <person name="Sakai H."/>
            <person name="Lee S.S."/>
            <person name="Kim J."/>
            <person name="Numa H."/>
            <person name="Itoh T."/>
            <person name="Buell C.R."/>
            <person name="Matsumoto T."/>
        </authorList>
    </citation>
    <scope>NUCLEOTIDE SEQUENCE [LARGE SCALE GENOMIC DNA]</scope>
    <source>
        <strain evidence="2">cv. Nipponbare</strain>
    </source>
</reference>
<dbReference type="Gramene" id="Os12t0539700-02">
    <property type="protein sequence ID" value="Os12t0539700-02"/>
    <property type="gene ID" value="Os12g0539700"/>
</dbReference>
<gene>
    <name evidence="1" type="ordered locus">Os12g0539700</name>
    <name evidence="1" type="ORF">OSNPB_120539700</name>
</gene>
<name>A0A0P0YAX0_ORYSJ</name>
<dbReference type="AlphaFoldDB" id="A0A0P0YAX0"/>
<dbReference type="EMBL" id="AP014968">
    <property type="protein sequence ID" value="BAT17491.1"/>
    <property type="molecule type" value="Genomic_DNA"/>
</dbReference>
<reference evidence="1 2" key="2">
    <citation type="journal article" date="2013" name="Plant Cell Physiol.">
        <title>Rice Annotation Project Database (RAP-DB): an integrative and interactive database for rice genomics.</title>
        <authorList>
            <person name="Sakai H."/>
            <person name="Lee S.S."/>
            <person name="Tanaka T."/>
            <person name="Numa H."/>
            <person name="Kim J."/>
            <person name="Kawahara Y."/>
            <person name="Wakimoto H."/>
            <person name="Yang C.C."/>
            <person name="Iwamoto M."/>
            <person name="Abe T."/>
            <person name="Yamada Y."/>
            <person name="Muto A."/>
            <person name="Inokuchi H."/>
            <person name="Ikemura T."/>
            <person name="Matsumoto T."/>
            <person name="Sasaki T."/>
            <person name="Itoh T."/>
        </authorList>
    </citation>
    <scope>NUCLEOTIDE SEQUENCE [LARGE SCALE GENOMIC DNA]</scope>
    <source>
        <strain evidence="2">cv. Nipponbare</strain>
    </source>
</reference>
<evidence type="ECO:0000313" key="1">
    <source>
        <dbReference type="EMBL" id="BAT17491.1"/>
    </source>
</evidence>
<proteinExistence type="predicted"/>
<reference evidence="2" key="1">
    <citation type="journal article" date="2005" name="Nature">
        <title>The map-based sequence of the rice genome.</title>
        <authorList>
            <consortium name="International rice genome sequencing project (IRGSP)"/>
            <person name="Matsumoto T."/>
            <person name="Wu J."/>
            <person name="Kanamori H."/>
            <person name="Katayose Y."/>
            <person name="Fujisawa M."/>
            <person name="Namiki N."/>
            <person name="Mizuno H."/>
            <person name="Yamamoto K."/>
            <person name="Antonio B.A."/>
            <person name="Baba T."/>
            <person name="Sakata K."/>
            <person name="Nagamura Y."/>
            <person name="Aoki H."/>
            <person name="Arikawa K."/>
            <person name="Arita K."/>
            <person name="Bito T."/>
            <person name="Chiden Y."/>
            <person name="Fujitsuka N."/>
            <person name="Fukunaka R."/>
            <person name="Hamada M."/>
            <person name="Harada C."/>
            <person name="Hayashi A."/>
            <person name="Hijishita S."/>
            <person name="Honda M."/>
            <person name="Hosokawa S."/>
            <person name="Ichikawa Y."/>
            <person name="Idonuma A."/>
            <person name="Iijima M."/>
            <person name="Ikeda M."/>
            <person name="Ikeno M."/>
            <person name="Ito K."/>
            <person name="Ito S."/>
            <person name="Ito T."/>
            <person name="Ito Y."/>
            <person name="Ito Y."/>
            <person name="Iwabuchi A."/>
            <person name="Kamiya K."/>
            <person name="Karasawa W."/>
            <person name="Kurita K."/>
            <person name="Katagiri S."/>
            <person name="Kikuta A."/>
            <person name="Kobayashi H."/>
            <person name="Kobayashi N."/>
            <person name="Machita K."/>
            <person name="Maehara T."/>
            <person name="Masukawa M."/>
            <person name="Mizubayashi T."/>
            <person name="Mukai Y."/>
            <person name="Nagasaki H."/>
            <person name="Nagata Y."/>
            <person name="Naito S."/>
            <person name="Nakashima M."/>
            <person name="Nakama Y."/>
            <person name="Nakamichi Y."/>
            <person name="Nakamura M."/>
            <person name="Meguro A."/>
            <person name="Negishi M."/>
            <person name="Ohta I."/>
            <person name="Ohta T."/>
            <person name="Okamoto M."/>
            <person name="Ono N."/>
            <person name="Saji S."/>
            <person name="Sakaguchi M."/>
            <person name="Sakai K."/>
            <person name="Shibata M."/>
            <person name="Shimokawa T."/>
            <person name="Song J."/>
            <person name="Takazaki Y."/>
            <person name="Terasawa K."/>
            <person name="Tsugane M."/>
            <person name="Tsuji K."/>
            <person name="Ueda S."/>
            <person name="Waki K."/>
            <person name="Yamagata H."/>
            <person name="Yamamoto M."/>
            <person name="Yamamoto S."/>
            <person name="Yamane H."/>
            <person name="Yoshiki S."/>
            <person name="Yoshihara R."/>
            <person name="Yukawa K."/>
            <person name="Zhong H."/>
            <person name="Yano M."/>
            <person name="Yuan Q."/>
            <person name="Ouyang S."/>
            <person name="Liu J."/>
            <person name="Jones K.M."/>
            <person name="Gansberger K."/>
            <person name="Moffat K."/>
            <person name="Hill J."/>
            <person name="Bera J."/>
            <person name="Fadrosh D."/>
            <person name="Jin S."/>
            <person name="Johri S."/>
            <person name="Kim M."/>
            <person name="Overton L."/>
            <person name="Reardon M."/>
            <person name="Tsitrin T."/>
            <person name="Vuong H."/>
            <person name="Weaver B."/>
            <person name="Ciecko A."/>
            <person name="Tallon L."/>
            <person name="Jackson J."/>
            <person name="Pai G."/>
            <person name="Aken S.V."/>
            <person name="Utterback T."/>
            <person name="Reidmuller S."/>
            <person name="Feldblyum T."/>
            <person name="Hsiao J."/>
            <person name="Zismann V."/>
            <person name="Iobst S."/>
            <person name="de Vazeille A.R."/>
            <person name="Buell C.R."/>
            <person name="Ying K."/>
            <person name="Li Y."/>
            <person name="Lu T."/>
            <person name="Huang Y."/>
            <person name="Zhao Q."/>
            <person name="Feng Q."/>
            <person name="Zhang L."/>
            <person name="Zhu J."/>
            <person name="Weng Q."/>
            <person name="Mu J."/>
            <person name="Lu Y."/>
            <person name="Fan D."/>
            <person name="Liu Y."/>
            <person name="Guan J."/>
            <person name="Zhang Y."/>
            <person name="Yu S."/>
            <person name="Liu X."/>
            <person name="Zhang Y."/>
            <person name="Hong G."/>
            <person name="Han B."/>
            <person name="Choisne N."/>
            <person name="Demange N."/>
            <person name="Orjeda G."/>
            <person name="Samain S."/>
            <person name="Cattolico L."/>
            <person name="Pelletier E."/>
            <person name="Couloux A."/>
            <person name="Segurens B."/>
            <person name="Wincker P."/>
            <person name="D'Hont A."/>
            <person name="Scarpelli C."/>
            <person name="Weissenbach J."/>
            <person name="Salanoubat M."/>
            <person name="Quetier F."/>
            <person name="Yu Y."/>
            <person name="Kim H.R."/>
            <person name="Rambo T."/>
            <person name="Currie J."/>
            <person name="Collura K."/>
            <person name="Luo M."/>
            <person name="Yang T."/>
            <person name="Ammiraju J.S.S."/>
            <person name="Engler F."/>
            <person name="Soderlund C."/>
            <person name="Wing R.A."/>
            <person name="Palmer L.E."/>
            <person name="de la Bastide M."/>
            <person name="Spiegel L."/>
            <person name="Nascimento L."/>
            <person name="Zutavern T."/>
            <person name="O'Shaughnessy A."/>
            <person name="Dike S."/>
            <person name="Dedhia N."/>
            <person name="Preston R."/>
            <person name="Balija V."/>
            <person name="McCombie W.R."/>
            <person name="Chow T."/>
            <person name="Chen H."/>
            <person name="Chung M."/>
            <person name="Chen C."/>
            <person name="Shaw J."/>
            <person name="Wu H."/>
            <person name="Hsiao K."/>
            <person name="Chao Y."/>
            <person name="Chu M."/>
            <person name="Cheng C."/>
            <person name="Hour A."/>
            <person name="Lee P."/>
            <person name="Lin S."/>
            <person name="Lin Y."/>
            <person name="Liou J."/>
            <person name="Liu S."/>
            <person name="Hsing Y."/>
            <person name="Raghuvanshi S."/>
            <person name="Mohanty A."/>
            <person name="Bharti A.K."/>
            <person name="Gaur A."/>
            <person name="Gupta V."/>
            <person name="Kumar D."/>
            <person name="Ravi V."/>
            <person name="Vij S."/>
            <person name="Kapur A."/>
            <person name="Khurana P."/>
            <person name="Khurana P."/>
            <person name="Khurana J.P."/>
            <person name="Tyagi A.K."/>
            <person name="Gaikwad K."/>
            <person name="Singh A."/>
            <person name="Dalal V."/>
            <person name="Srivastava S."/>
            <person name="Dixit A."/>
            <person name="Pal A.K."/>
            <person name="Ghazi I.A."/>
            <person name="Yadav M."/>
            <person name="Pandit A."/>
            <person name="Bhargava A."/>
            <person name="Sureshbabu K."/>
            <person name="Batra K."/>
            <person name="Sharma T.R."/>
            <person name="Mohapatra T."/>
            <person name="Singh N.K."/>
            <person name="Messing J."/>
            <person name="Nelson A.B."/>
            <person name="Fuks G."/>
            <person name="Kavchok S."/>
            <person name="Keizer G."/>
            <person name="Linton E."/>
            <person name="Llaca V."/>
            <person name="Song R."/>
            <person name="Tanyolac B."/>
            <person name="Young S."/>
            <person name="Ho-Il K."/>
            <person name="Hahn J.H."/>
            <person name="Sangsakoo G."/>
            <person name="Vanavichit A."/>
            <person name="de Mattos Luiz.A.T."/>
            <person name="Zimmer P.D."/>
            <person name="Malone G."/>
            <person name="Dellagostin O."/>
            <person name="de Oliveira A.C."/>
            <person name="Bevan M."/>
            <person name="Bancroft I."/>
            <person name="Minx P."/>
            <person name="Cordum H."/>
            <person name="Wilson R."/>
            <person name="Cheng Z."/>
            <person name="Jin W."/>
            <person name="Jiang J."/>
            <person name="Leong S.A."/>
            <person name="Iwama H."/>
            <person name="Gojobori T."/>
            <person name="Itoh T."/>
            <person name="Niimura Y."/>
            <person name="Fujii Y."/>
            <person name="Habara T."/>
            <person name="Sakai H."/>
            <person name="Sato Y."/>
            <person name="Wilson G."/>
            <person name="Kumar K."/>
            <person name="McCouch S."/>
            <person name="Juretic N."/>
            <person name="Hoen D."/>
            <person name="Wright S."/>
            <person name="Bruskiewich R."/>
            <person name="Bureau T."/>
            <person name="Miyao A."/>
            <person name="Hirochika H."/>
            <person name="Nishikawa T."/>
            <person name="Kadowaki K."/>
            <person name="Sugiura M."/>
            <person name="Burr B."/>
            <person name="Sasaki T."/>
        </authorList>
    </citation>
    <scope>NUCLEOTIDE SEQUENCE [LARGE SCALE GENOMIC DNA]</scope>
    <source>
        <strain evidence="2">cv. Nipponbare</strain>
    </source>
</reference>
<feature type="non-terminal residue" evidence="1">
    <location>
        <position position="1"/>
    </location>
</feature>
<protein>
    <submittedName>
        <fullName evidence="1">Os12g0539700 protein</fullName>
    </submittedName>
</protein>
<keyword evidence="2" id="KW-1185">Reference proteome</keyword>
<accession>A0A0P0YAX0</accession>
<dbReference type="ExpressionAtlas" id="A0A0P0YAX0">
    <property type="expression patterns" value="baseline and differential"/>
</dbReference>
<dbReference type="Proteomes" id="UP000059680">
    <property type="component" value="Chromosome 12"/>
</dbReference>
<sequence length="74" mass="8072">GLPHSHTLTWLTAQSEEPSPAFIDNLICAEIPDITADRFGFGLVDEFMIHGPCGEHNPSSPCMKDGRCSKGYPK</sequence>
<organism evidence="1 2">
    <name type="scientific">Oryza sativa subsp. japonica</name>
    <name type="common">Rice</name>
    <dbReference type="NCBI Taxonomy" id="39947"/>
    <lineage>
        <taxon>Eukaryota</taxon>
        <taxon>Viridiplantae</taxon>
        <taxon>Streptophyta</taxon>
        <taxon>Embryophyta</taxon>
        <taxon>Tracheophyta</taxon>
        <taxon>Spermatophyta</taxon>
        <taxon>Magnoliopsida</taxon>
        <taxon>Liliopsida</taxon>
        <taxon>Poales</taxon>
        <taxon>Poaceae</taxon>
        <taxon>BOP clade</taxon>
        <taxon>Oryzoideae</taxon>
        <taxon>Oryzeae</taxon>
        <taxon>Oryzinae</taxon>
        <taxon>Oryza</taxon>
        <taxon>Oryza sativa</taxon>
    </lineage>
</organism>
<evidence type="ECO:0000313" key="2">
    <source>
        <dbReference type="Proteomes" id="UP000059680"/>
    </source>
</evidence>